<evidence type="ECO:0000256" key="1">
    <source>
        <dbReference type="ARBA" id="ARBA00022485"/>
    </source>
</evidence>
<dbReference type="InterPro" id="IPR013785">
    <property type="entry name" value="Aldolase_TIM"/>
</dbReference>
<keyword evidence="7 8" id="KW-0456">Lyase</keyword>
<dbReference type="CDD" id="cd01335">
    <property type="entry name" value="Radical_SAM"/>
    <property type="match status" value="1"/>
</dbReference>
<comment type="cofactor">
    <cofactor evidence="8">
        <name>S-adenosyl-L-methionine</name>
        <dbReference type="ChEBI" id="CHEBI:59789"/>
    </cofactor>
    <text evidence="8">Binds 1 S-adenosyl-L-methionine per subunit.</text>
</comment>
<organism evidence="10 11">
    <name type="scientific">Desulforhabdus amnigena</name>
    <dbReference type="NCBI Taxonomy" id="40218"/>
    <lineage>
        <taxon>Bacteria</taxon>
        <taxon>Pseudomonadati</taxon>
        <taxon>Thermodesulfobacteriota</taxon>
        <taxon>Syntrophobacteria</taxon>
        <taxon>Syntrophobacterales</taxon>
        <taxon>Syntrophobacteraceae</taxon>
        <taxon>Desulforhabdus</taxon>
    </lineage>
</organism>
<dbReference type="InterPro" id="IPR007197">
    <property type="entry name" value="rSAM"/>
</dbReference>
<feature type="binding site" evidence="8">
    <location>
        <position position="35"/>
    </location>
    <ligand>
        <name>[4Fe-4S] cluster</name>
        <dbReference type="ChEBI" id="CHEBI:49883"/>
        <note>4Fe-4S-S-AdoMet</note>
    </ligand>
</feature>
<accession>A0A9W6FWR2</accession>
<evidence type="ECO:0000256" key="4">
    <source>
        <dbReference type="ARBA" id="ARBA00022842"/>
    </source>
</evidence>
<evidence type="ECO:0000256" key="2">
    <source>
        <dbReference type="ARBA" id="ARBA00022691"/>
    </source>
</evidence>
<keyword evidence="1 8" id="KW-0004">4Fe-4S</keyword>
<feature type="binding site" evidence="8">
    <location>
        <position position="72"/>
    </location>
    <ligand>
        <name>S-adenosyl-L-methionine</name>
        <dbReference type="ChEBI" id="CHEBI:59789"/>
    </ligand>
</feature>
<dbReference type="Pfam" id="PF04055">
    <property type="entry name" value="Radical_SAM"/>
    <property type="match status" value="1"/>
</dbReference>
<dbReference type="SUPFAM" id="SSF102114">
    <property type="entry name" value="Radical SAM enzymes"/>
    <property type="match status" value="1"/>
</dbReference>
<dbReference type="InterPro" id="IPR024924">
    <property type="entry name" value="7-CO-7-deazaguanine_synth-like"/>
</dbReference>
<keyword evidence="5 8" id="KW-0408">Iron</keyword>
<evidence type="ECO:0000256" key="8">
    <source>
        <dbReference type="HAMAP-Rule" id="MF_00917"/>
    </source>
</evidence>
<dbReference type="PROSITE" id="PS51918">
    <property type="entry name" value="RADICAL_SAM"/>
    <property type="match status" value="1"/>
</dbReference>
<dbReference type="Proteomes" id="UP001144372">
    <property type="component" value="Unassembled WGS sequence"/>
</dbReference>
<reference evidence="10" key="1">
    <citation type="submission" date="2022-12" db="EMBL/GenBank/DDBJ databases">
        <title>Reference genome sequencing for broad-spectrum identification of bacterial and archaeal isolates by mass spectrometry.</title>
        <authorList>
            <person name="Sekiguchi Y."/>
            <person name="Tourlousse D.M."/>
        </authorList>
    </citation>
    <scope>NUCLEOTIDE SEQUENCE</scope>
    <source>
        <strain evidence="10">ASRB1</strain>
    </source>
</reference>
<feature type="binding site" evidence="8">
    <location>
        <position position="40"/>
    </location>
    <ligand>
        <name>Mg(2+)</name>
        <dbReference type="ChEBI" id="CHEBI:18420"/>
    </ligand>
</feature>
<sequence length="215" mass="24483">MALAVNEIFYSIQGESTYAGWPCIFVRLSGCNLRCSYCDTQYAYDEGEGMAIPDILNRLQLIDCGLVEVTGGEPLIQEETPELITRLIDHGYRVLLETNGSQDISRVDNRCIKIVDFKCPSSGESDSNDLTNVERLTEQDEVKCVIADREDYIFAREIARRTLCGCSRANTIHFSPVFGLLEPKQLTEWILEDRLRVRLNLQLQKIIWSPDRRGV</sequence>
<comment type="catalytic activity">
    <reaction evidence="8">
        <text>6-carboxy-5,6,7,8-tetrahydropterin + H(+) = 7-carboxy-7-carbaguanine + NH4(+)</text>
        <dbReference type="Rhea" id="RHEA:27974"/>
        <dbReference type="ChEBI" id="CHEBI:15378"/>
        <dbReference type="ChEBI" id="CHEBI:28938"/>
        <dbReference type="ChEBI" id="CHEBI:61032"/>
        <dbReference type="ChEBI" id="CHEBI:61036"/>
        <dbReference type="EC" id="4.3.99.3"/>
    </reaction>
</comment>
<dbReference type="GO" id="GO:1904047">
    <property type="term" value="F:S-adenosyl-L-methionine binding"/>
    <property type="evidence" value="ECO:0007669"/>
    <property type="project" value="UniProtKB-UniRule"/>
</dbReference>
<dbReference type="HAMAP" id="MF_00917">
    <property type="entry name" value="QueE"/>
    <property type="match status" value="1"/>
</dbReference>
<comment type="function">
    <text evidence="8">Catalyzes the complex heterocyclic radical-mediated conversion of 6-carboxy-5,6,7,8-tetrahydropterin (CPH4) to 7-carboxy-7-deazaguanine (CDG), a step common to the biosynthetic pathways of all 7-deazapurine-containing compounds.</text>
</comment>
<feature type="binding site" evidence="8">
    <location>
        <begin position="37"/>
        <end position="39"/>
    </location>
    <ligand>
        <name>S-adenosyl-L-methionine</name>
        <dbReference type="ChEBI" id="CHEBI:59789"/>
    </ligand>
</feature>
<dbReference type="RefSeq" id="WP_281796645.1">
    <property type="nucleotide sequence ID" value="NZ_BSDR01000001.1"/>
</dbReference>
<feature type="binding site" evidence="8">
    <location>
        <begin position="12"/>
        <end position="14"/>
    </location>
    <ligand>
        <name>substrate</name>
    </ligand>
</feature>
<keyword evidence="4 8" id="KW-0460">Magnesium</keyword>
<evidence type="ECO:0000256" key="3">
    <source>
        <dbReference type="ARBA" id="ARBA00022723"/>
    </source>
</evidence>
<dbReference type="EC" id="4.3.99.3" evidence="8"/>
<feature type="binding site" evidence="8">
    <location>
        <position position="27"/>
    </location>
    <ligand>
        <name>substrate</name>
    </ligand>
</feature>
<keyword evidence="2 8" id="KW-0949">S-adenosyl-L-methionine</keyword>
<comment type="pathway">
    <text evidence="8">Purine metabolism; 7-cyano-7-deazaguanine biosynthesis.</text>
</comment>
<proteinExistence type="inferred from homology"/>
<feature type="binding site" evidence="8">
    <location>
        <position position="31"/>
    </location>
    <ligand>
        <name>[4Fe-4S] cluster</name>
        <dbReference type="ChEBI" id="CHEBI:49883"/>
        <note>4Fe-4S-S-AdoMet</note>
    </ligand>
</feature>
<evidence type="ECO:0000313" key="10">
    <source>
        <dbReference type="EMBL" id="GLI36321.1"/>
    </source>
</evidence>
<keyword evidence="8" id="KW-0671">Queuosine biosynthesis</keyword>
<evidence type="ECO:0000313" key="11">
    <source>
        <dbReference type="Proteomes" id="UP001144372"/>
    </source>
</evidence>
<comment type="caution">
    <text evidence="8">Lacks conserved residue(s) required for the propagation of feature annotation.</text>
</comment>
<dbReference type="GO" id="GO:0000287">
    <property type="term" value="F:magnesium ion binding"/>
    <property type="evidence" value="ECO:0007669"/>
    <property type="project" value="UniProtKB-UniRule"/>
</dbReference>
<comment type="cofactor">
    <cofactor evidence="8">
        <name>[4Fe-4S] cluster</name>
        <dbReference type="ChEBI" id="CHEBI:49883"/>
    </cofactor>
    <text evidence="8">Binds 1 [4Fe-4S] cluster. The cluster is coordinated with 3 cysteines and an exchangeable S-adenosyl-L-methionine.</text>
</comment>
<dbReference type="GO" id="GO:0008616">
    <property type="term" value="P:tRNA queuosine(34) biosynthetic process"/>
    <property type="evidence" value="ECO:0007669"/>
    <property type="project" value="UniProtKB-UniRule"/>
</dbReference>
<dbReference type="Gene3D" id="3.20.20.70">
    <property type="entry name" value="Aldolase class I"/>
    <property type="match status" value="1"/>
</dbReference>
<feature type="binding site" evidence="8">
    <location>
        <position position="70"/>
    </location>
    <ligand>
        <name>substrate</name>
    </ligand>
</feature>
<gene>
    <name evidence="8 10" type="primary">queE</name>
    <name evidence="10" type="ORF">DAMNIGENAA_37540</name>
</gene>
<comment type="subunit">
    <text evidence="8">Homodimer.</text>
</comment>
<dbReference type="PANTHER" id="PTHR42836">
    <property type="entry name" value="7-CARBOXY-7-DEAZAGUANINE SYNTHASE"/>
    <property type="match status" value="1"/>
</dbReference>
<comment type="caution">
    <text evidence="10">The sequence shown here is derived from an EMBL/GenBank/DDBJ whole genome shotgun (WGS) entry which is preliminary data.</text>
</comment>
<evidence type="ECO:0000259" key="9">
    <source>
        <dbReference type="PROSITE" id="PS51918"/>
    </source>
</evidence>
<dbReference type="AlphaFoldDB" id="A0A9W6FWR2"/>
<evidence type="ECO:0000256" key="5">
    <source>
        <dbReference type="ARBA" id="ARBA00023004"/>
    </source>
</evidence>
<dbReference type="GO" id="GO:0016840">
    <property type="term" value="F:carbon-nitrogen lyase activity"/>
    <property type="evidence" value="ECO:0007669"/>
    <property type="project" value="UniProtKB-UniRule"/>
</dbReference>
<keyword evidence="6 8" id="KW-0411">Iron-sulfur</keyword>
<keyword evidence="11" id="KW-1185">Reference proteome</keyword>
<protein>
    <recommendedName>
        <fullName evidence="8">7-carboxy-7-deazaguanine synthase</fullName>
        <shortName evidence="8">CDG synthase</shortName>
        <ecNumber evidence="8">4.3.99.3</ecNumber>
    </recommendedName>
    <alternativeName>
        <fullName evidence="8">Queuosine biosynthesis protein QueE</fullName>
    </alternativeName>
</protein>
<dbReference type="EMBL" id="BSDR01000001">
    <property type="protein sequence ID" value="GLI36321.1"/>
    <property type="molecule type" value="Genomic_DNA"/>
</dbReference>
<evidence type="ECO:0000256" key="6">
    <source>
        <dbReference type="ARBA" id="ARBA00023014"/>
    </source>
</evidence>
<feature type="binding site" evidence="8">
    <location>
        <position position="38"/>
    </location>
    <ligand>
        <name>[4Fe-4S] cluster</name>
        <dbReference type="ChEBI" id="CHEBI:49883"/>
        <note>4Fe-4S-S-AdoMet</note>
    </ligand>
</feature>
<dbReference type="SFLD" id="SFLDS00029">
    <property type="entry name" value="Radical_SAM"/>
    <property type="match status" value="1"/>
</dbReference>
<feature type="domain" description="Radical SAM core" evidence="9">
    <location>
        <begin position="18"/>
        <end position="211"/>
    </location>
</feature>
<dbReference type="PANTHER" id="PTHR42836:SF1">
    <property type="entry name" value="7-CARBOXY-7-DEAZAGUANINE SYNTHASE"/>
    <property type="match status" value="1"/>
</dbReference>
<keyword evidence="3 8" id="KW-0479">Metal-binding</keyword>
<dbReference type="PIRSF" id="PIRSF000370">
    <property type="entry name" value="QueE"/>
    <property type="match status" value="1"/>
</dbReference>
<name>A0A9W6FWR2_9BACT</name>
<dbReference type="GO" id="GO:0051539">
    <property type="term" value="F:4 iron, 4 sulfur cluster binding"/>
    <property type="evidence" value="ECO:0007669"/>
    <property type="project" value="UniProtKB-UniRule"/>
</dbReference>
<evidence type="ECO:0000256" key="7">
    <source>
        <dbReference type="ARBA" id="ARBA00023239"/>
    </source>
</evidence>
<comment type="similarity">
    <text evidence="8">Belongs to the radical SAM superfamily. 7-carboxy-7-deazaguanine synthase family.</text>
</comment>
<comment type="cofactor">
    <cofactor evidence="8">
        <name>Mg(2+)</name>
        <dbReference type="ChEBI" id="CHEBI:18420"/>
    </cofactor>
</comment>
<dbReference type="InterPro" id="IPR058240">
    <property type="entry name" value="rSAM_sf"/>
</dbReference>